<organism evidence="1 2">
    <name type="scientific">Pseudovibrio denitrificans</name>
    <dbReference type="NCBI Taxonomy" id="258256"/>
    <lineage>
        <taxon>Bacteria</taxon>
        <taxon>Pseudomonadati</taxon>
        <taxon>Pseudomonadota</taxon>
        <taxon>Alphaproteobacteria</taxon>
        <taxon>Hyphomicrobiales</taxon>
        <taxon>Stappiaceae</taxon>
        <taxon>Pseudovibrio</taxon>
    </lineage>
</organism>
<sequence>MEAFSFWGVDLSVRYSANLSTCAMLRIASAVDRGVGSGMLRSYDQETHFV</sequence>
<dbReference type="AlphaFoldDB" id="A0A1I6XLS4"/>
<evidence type="ECO:0000313" key="2">
    <source>
        <dbReference type="Proteomes" id="UP000183371"/>
    </source>
</evidence>
<proteinExistence type="predicted"/>
<accession>A0A1I6XLS4</accession>
<protein>
    <submittedName>
        <fullName evidence="1">Uncharacterized protein</fullName>
    </submittedName>
</protein>
<gene>
    <name evidence="1" type="ORF">SAMN05444141_101298</name>
</gene>
<reference evidence="2" key="1">
    <citation type="submission" date="2016-10" db="EMBL/GenBank/DDBJ databases">
        <authorList>
            <person name="Varghese N."/>
            <person name="Submissions S."/>
        </authorList>
    </citation>
    <scope>NUCLEOTIDE SEQUENCE [LARGE SCALE GENOMIC DNA]</scope>
    <source>
        <strain evidence="2">DSM 17465</strain>
    </source>
</reference>
<keyword evidence="2" id="KW-1185">Reference proteome</keyword>
<dbReference type="EMBL" id="FPBD01000001">
    <property type="protein sequence ID" value="SFT39348.1"/>
    <property type="molecule type" value="Genomic_DNA"/>
</dbReference>
<name>A0A1I6XLS4_9HYPH</name>
<dbReference type="Proteomes" id="UP000183371">
    <property type="component" value="Unassembled WGS sequence"/>
</dbReference>
<evidence type="ECO:0000313" key="1">
    <source>
        <dbReference type="EMBL" id="SFT39348.1"/>
    </source>
</evidence>